<name>A0A951UKE3_9NOST</name>
<reference evidence="1" key="2">
    <citation type="journal article" date="2022" name="Microbiol. Resour. Announc.">
        <title>Metagenome Sequencing to Explore Phylogenomics of Terrestrial Cyanobacteria.</title>
        <authorList>
            <person name="Ward R.D."/>
            <person name="Stajich J.E."/>
            <person name="Johansen J.R."/>
            <person name="Huntemann M."/>
            <person name="Clum A."/>
            <person name="Foster B."/>
            <person name="Foster B."/>
            <person name="Roux S."/>
            <person name="Palaniappan K."/>
            <person name="Varghese N."/>
            <person name="Mukherjee S."/>
            <person name="Reddy T.B.K."/>
            <person name="Daum C."/>
            <person name="Copeland A."/>
            <person name="Chen I.A."/>
            <person name="Ivanova N.N."/>
            <person name="Kyrpides N.C."/>
            <person name="Shapiro N."/>
            <person name="Eloe-Fadrosh E.A."/>
            <person name="Pietrasiak N."/>
        </authorList>
    </citation>
    <scope>NUCLEOTIDE SEQUENCE</scope>
    <source>
        <strain evidence="1">JT2-VF2</strain>
    </source>
</reference>
<accession>A0A951UKE3</accession>
<dbReference type="Proteomes" id="UP000715781">
    <property type="component" value="Unassembled WGS sequence"/>
</dbReference>
<sequence length="71" mass="8013">MQTPDPVQVGDKVLILRPFYVTGKVGVVCGRESHSDGQSSTRWLIQVDSDEENIIVSLRRNEFEVITPELK</sequence>
<organism evidence="1 2">
    <name type="scientific">Mojavia pulchra JT2-VF2</name>
    <dbReference type="NCBI Taxonomy" id="287848"/>
    <lineage>
        <taxon>Bacteria</taxon>
        <taxon>Bacillati</taxon>
        <taxon>Cyanobacteriota</taxon>
        <taxon>Cyanophyceae</taxon>
        <taxon>Nostocales</taxon>
        <taxon>Nostocaceae</taxon>
    </lineage>
</organism>
<comment type="caution">
    <text evidence="1">The sequence shown here is derived from an EMBL/GenBank/DDBJ whole genome shotgun (WGS) entry which is preliminary data.</text>
</comment>
<gene>
    <name evidence="1" type="ORF">KME32_30495</name>
</gene>
<dbReference type="AlphaFoldDB" id="A0A951UKE3"/>
<dbReference type="EMBL" id="JAHHHN010000035">
    <property type="protein sequence ID" value="MBW4565340.1"/>
    <property type="molecule type" value="Genomic_DNA"/>
</dbReference>
<evidence type="ECO:0000313" key="1">
    <source>
        <dbReference type="EMBL" id="MBW4565340.1"/>
    </source>
</evidence>
<protein>
    <submittedName>
        <fullName evidence="1">Uncharacterized protein</fullName>
    </submittedName>
</protein>
<evidence type="ECO:0000313" key="2">
    <source>
        <dbReference type="Proteomes" id="UP000715781"/>
    </source>
</evidence>
<proteinExistence type="predicted"/>
<reference evidence="1" key="1">
    <citation type="submission" date="2021-05" db="EMBL/GenBank/DDBJ databases">
        <authorList>
            <person name="Pietrasiak N."/>
            <person name="Ward R."/>
            <person name="Stajich J.E."/>
            <person name="Kurbessoian T."/>
        </authorList>
    </citation>
    <scope>NUCLEOTIDE SEQUENCE</scope>
    <source>
        <strain evidence="1">JT2-VF2</strain>
    </source>
</reference>